<dbReference type="Pfam" id="PF13817">
    <property type="entry name" value="DDE_Tnp_IS66_C"/>
    <property type="match status" value="1"/>
</dbReference>
<dbReference type="NCBIfam" id="NF033517">
    <property type="entry name" value="transpos_IS66"/>
    <property type="match status" value="1"/>
</dbReference>
<dbReference type="KEGG" id="daa:AKL17_3317"/>
<gene>
    <name evidence="3" type="ORF">AKL17_3317</name>
</gene>
<dbReference type="Pfam" id="PF03050">
    <property type="entry name" value="DDE_Tnp_IS66"/>
    <property type="match status" value="1"/>
</dbReference>
<evidence type="ECO:0000259" key="1">
    <source>
        <dbReference type="Pfam" id="PF03050"/>
    </source>
</evidence>
<name>A0A161HCI1_9RHOB</name>
<dbReference type="Proteomes" id="UP000076128">
    <property type="component" value="Chromosome"/>
</dbReference>
<keyword evidence="4" id="KW-1185">Reference proteome</keyword>
<accession>A0A161HCI1</accession>
<dbReference type="InterPro" id="IPR039552">
    <property type="entry name" value="IS66_C"/>
</dbReference>
<feature type="domain" description="Transposase IS66 C-terminal" evidence="2">
    <location>
        <begin position="190"/>
        <end position="228"/>
    </location>
</feature>
<feature type="domain" description="Transposase IS66 central" evidence="1">
    <location>
        <begin position="1"/>
        <end position="183"/>
    </location>
</feature>
<dbReference type="InterPro" id="IPR052344">
    <property type="entry name" value="Transposase-related"/>
</dbReference>
<evidence type="ECO:0000313" key="4">
    <source>
        <dbReference type="Proteomes" id="UP000076128"/>
    </source>
</evidence>
<dbReference type="PANTHER" id="PTHR33678:SF1">
    <property type="entry name" value="BLL1576 PROTEIN"/>
    <property type="match status" value="1"/>
</dbReference>
<dbReference type="PANTHER" id="PTHR33678">
    <property type="entry name" value="BLL1576 PROTEIN"/>
    <property type="match status" value="1"/>
</dbReference>
<sequence>MVAYRFEDSRSGDCVRRHLGNYRGIVQVDGYAAYNKLIRKDGGNDGPRLAGCWAHSRRRFFELHAAGASEIATATVERMTELWKLEAEVRGQSPEARAAARQAVSAPIVADLFTLWQQTLPRISGKSKLAEALRYAITRREIFERFLTDGLVELDSNIVERAIRPQTITRKNSLFAGSDGGGRTWATIATLLQTCKMNNVDPVAWLTQTLERIANQWLSAEIAALMPWNYKA</sequence>
<evidence type="ECO:0000259" key="2">
    <source>
        <dbReference type="Pfam" id="PF13817"/>
    </source>
</evidence>
<dbReference type="PATRIC" id="fig|1335048.3.peg.3445"/>
<dbReference type="InterPro" id="IPR004291">
    <property type="entry name" value="Transposase_IS66_central"/>
</dbReference>
<reference evidence="3 4" key="1">
    <citation type="submission" date="2015-09" db="EMBL/GenBank/DDBJ databases">
        <title>Complete genome sequence of Defluviimonas alba cai42t isolated from an oilfield in Xinjiang.</title>
        <authorList>
            <person name="Geng S."/>
            <person name="Pan X."/>
            <person name="Wu X."/>
        </authorList>
    </citation>
    <scope>NUCLEOTIDE SEQUENCE [LARGE SCALE GENOMIC DNA]</scope>
    <source>
        <strain evidence="4">cai42</strain>
    </source>
</reference>
<proteinExistence type="predicted"/>
<organism evidence="3 4">
    <name type="scientific">Frigidibacter mobilis</name>
    <dbReference type="NCBI Taxonomy" id="1335048"/>
    <lineage>
        <taxon>Bacteria</taxon>
        <taxon>Pseudomonadati</taxon>
        <taxon>Pseudomonadota</taxon>
        <taxon>Alphaproteobacteria</taxon>
        <taxon>Rhodobacterales</taxon>
        <taxon>Paracoccaceae</taxon>
        <taxon>Frigidibacter</taxon>
    </lineage>
</organism>
<protein>
    <submittedName>
        <fullName evidence="3">Putative transposase protein</fullName>
    </submittedName>
</protein>
<evidence type="ECO:0000313" key="3">
    <source>
        <dbReference type="EMBL" id="AMY70549.1"/>
    </source>
</evidence>
<dbReference type="AlphaFoldDB" id="A0A161HCI1"/>
<dbReference type="EMBL" id="CP012661">
    <property type="protein sequence ID" value="AMY70549.1"/>
    <property type="molecule type" value="Genomic_DNA"/>
</dbReference>
<dbReference type="STRING" id="1335048.AKL17_3317"/>